<reference evidence="17 18" key="1">
    <citation type="journal article" date="2021" name="Elife">
        <title>Chloroplast acquisition without the gene transfer in kleptoplastic sea slugs, Plakobranchus ocellatus.</title>
        <authorList>
            <person name="Maeda T."/>
            <person name="Takahashi S."/>
            <person name="Yoshida T."/>
            <person name="Shimamura S."/>
            <person name="Takaki Y."/>
            <person name="Nagai Y."/>
            <person name="Toyoda A."/>
            <person name="Suzuki Y."/>
            <person name="Arimoto A."/>
            <person name="Ishii H."/>
            <person name="Satoh N."/>
            <person name="Nishiyama T."/>
            <person name="Hasebe M."/>
            <person name="Maruyama T."/>
            <person name="Minagawa J."/>
            <person name="Obokata J."/>
            <person name="Shigenobu S."/>
        </authorList>
    </citation>
    <scope>NUCLEOTIDE SEQUENCE [LARGE SCALE GENOMIC DNA]</scope>
</reference>
<evidence type="ECO:0000256" key="7">
    <source>
        <dbReference type="ARBA" id="ARBA00022837"/>
    </source>
</evidence>
<dbReference type="InterPro" id="IPR015919">
    <property type="entry name" value="Cadherin-like_sf"/>
</dbReference>
<gene>
    <name evidence="17" type="ORF">ElyMa_001544200</name>
</gene>
<name>A0AAV4JAI0_9GAST</name>
<dbReference type="InterPro" id="IPR020894">
    <property type="entry name" value="Cadherin_CS"/>
</dbReference>
<keyword evidence="10 14" id="KW-0472">Membrane</keyword>
<feature type="domain" description="Cadherin" evidence="16">
    <location>
        <begin position="258"/>
        <end position="471"/>
    </location>
</feature>
<dbReference type="SMART" id="SM00112">
    <property type="entry name" value="CA"/>
    <property type="match status" value="7"/>
</dbReference>
<feature type="region of interest" description="Disordered" evidence="13">
    <location>
        <begin position="832"/>
        <end position="899"/>
    </location>
</feature>
<keyword evidence="3 14" id="KW-0812">Transmembrane</keyword>
<feature type="compositionally biased region" description="Low complexity" evidence="13">
    <location>
        <begin position="880"/>
        <end position="895"/>
    </location>
</feature>
<feature type="transmembrane region" description="Helical" evidence="14">
    <location>
        <begin position="800"/>
        <end position="826"/>
    </location>
</feature>
<feature type="region of interest" description="Disordered" evidence="13">
    <location>
        <begin position="942"/>
        <end position="1051"/>
    </location>
</feature>
<dbReference type="PANTHER" id="PTHR24028">
    <property type="entry name" value="CADHERIN-87A"/>
    <property type="match status" value="1"/>
</dbReference>
<evidence type="ECO:0000256" key="5">
    <source>
        <dbReference type="ARBA" id="ARBA00022729"/>
    </source>
</evidence>
<feature type="region of interest" description="Disordered" evidence="13">
    <location>
        <begin position="1063"/>
        <end position="1136"/>
    </location>
</feature>
<evidence type="ECO:0000256" key="3">
    <source>
        <dbReference type="ARBA" id="ARBA00022692"/>
    </source>
</evidence>
<dbReference type="AlphaFoldDB" id="A0AAV4JAI0"/>
<evidence type="ECO:0000256" key="11">
    <source>
        <dbReference type="ARBA" id="ARBA00023180"/>
    </source>
</evidence>
<evidence type="ECO:0000256" key="9">
    <source>
        <dbReference type="ARBA" id="ARBA00022989"/>
    </source>
</evidence>
<evidence type="ECO:0000256" key="2">
    <source>
        <dbReference type="ARBA" id="ARBA00022475"/>
    </source>
</evidence>
<dbReference type="PRINTS" id="PR00205">
    <property type="entry name" value="CADHERIN"/>
</dbReference>
<dbReference type="EMBL" id="BMAT01003066">
    <property type="protein sequence ID" value="GFS19396.1"/>
    <property type="molecule type" value="Genomic_DNA"/>
</dbReference>
<dbReference type="FunFam" id="2.60.40.60:FF:000020">
    <property type="entry name" value="Dachsous cadherin-related 1b"/>
    <property type="match status" value="1"/>
</dbReference>
<feature type="domain" description="Cadherin" evidence="16">
    <location>
        <begin position="28"/>
        <end position="146"/>
    </location>
</feature>
<evidence type="ECO:0000259" key="16">
    <source>
        <dbReference type="PROSITE" id="PS50268"/>
    </source>
</evidence>
<evidence type="ECO:0000256" key="15">
    <source>
        <dbReference type="SAM" id="SignalP"/>
    </source>
</evidence>
<dbReference type="FunFam" id="2.60.40.60:FF:000002">
    <property type="entry name" value="Protocadherin alpha 2"/>
    <property type="match status" value="1"/>
</dbReference>
<feature type="compositionally biased region" description="Low complexity" evidence="13">
    <location>
        <begin position="994"/>
        <end position="1009"/>
    </location>
</feature>
<organism evidence="17 18">
    <name type="scientific">Elysia marginata</name>
    <dbReference type="NCBI Taxonomy" id="1093978"/>
    <lineage>
        <taxon>Eukaryota</taxon>
        <taxon>Metazoa</taxon>
        <taxon>Spiralia</taxon>
        <taxon>Lophotrochozoa</taxon>
        <taxon>Mollusca</taxon>
        <taxon>Gastropoda</taxon>
        <taxon>Heterobranchia</taxon>
        <taxon>Euthyneura</taxon>
        <taxon>Panpulmonata</taxon>
        <taxon>Sacoglossa</taxon>
        <taxon>Placobranchoidea</taxon>
        <taxon>Plakobranchidae</taxon>
        <taxon>Elysia</taxon>
    </lineage>
</organism>
<evidence type="ECO:0000256" key="6">
    <source>
        <dbReference type="ARBA" id="ARBA00022737"/>
    </source>
</evidence>
<dbReference type="GO" id="GO:0005886">
    <property type="term" value="C:plasma membrane"/>
    <property type="evidence" value="ECO:0007669"/>
    <property type="project" value="UniProtKB-SubCell"/>
</dbReference>
<evidence type="ECO:0000313" key="17">
    <source>
        <dbReference type="EMBL" id="GFS19396.1"/>
    </source>
</evidence>
<evidence type="ECO:0000313" key="18">
    <source>
        <dbReference type="Proteomes" id="UP000762676"/>
    </source>
</evidence>
<dbReference type="CDD" id="cd11304">
    <property type="entry name" value="Cadherin_repeat"/>
    <property type="match status" value="6"/>
</dbReference>
<dbReference type="PROSITE" id="PS00232">
    <property type="entry name" value="CADHERIN_1"/>
    <property type="match status" value="3"/>
</dbReference>
<feature type="compositionally biased region" description="Low complexity" evidence="13">
    <location>
        <begin position="1118"/>
        <end position="1133"/>
    </location>
</feature>
<feature type="signal peptide" evidence="15">
    <location>
        <begin position="1"/>
        <end position="27"/>
    </location>
</feature>
<comment type="caution">
    <text evidence="17">The sequence shown here is derived from an EMBL/GenBank/DDBJ whole genome shotgun (WGS) entry which is preliminary data.</text>
</comment>
<evidence type="ECO:0000256" key="4">
    <source>
        <dbReference type="ARBA" id="ARBA00022723"/>
    </source>
</evidence>
<dbReference type="SUPFAM" id="SSF49313">
    <property type="entry name" value="Cadherin-like"/>
    <property type="match status" value="7"/>
</dbReference>
<evidence type="ECO:0000256" key="14">
    <source>
        <dbReference type="SAM" id="Phobius"/>
    </source>
</evidence>
<comment type="subcellular location">
    <subcellularLocation>
        <location evidence="1">Cell membrane</location>
        <topology evidence="1">Single-pass type I membrane protein</topology>
    </subcellularLocation>
</comment>
<feature type="chain" id="PRO_5043988519" evidence="15">
    <location>
        <begin position="28"/>
        <end position="1210"/>
    </location>
</feature>
<protein>
    <submittedName>
        <fullName evidence="17">Protocadherin-11 X-linked</fullName>
    </submittedName>
</protein>
<keyword evidence="9 14" id="KW-1133">Transmembrane helix</keyword>
<dbReference type="GO" id="GO:0005509">
    <property type="term" value="F:calcium ion binding"/>
    <property type="evidence" value="ECO:0007669"/>
    <property type="project" value="UniProtKB-UniRule"/>
</dbReference>
<evidence type="ECO:0000256" key="8">
    <source>
        <dbReference type="ARBA" id="ARBA00022889"/>
    </source>
</evidence>
<keyword evidence="7 12" id="KW-0106">Calcium</keyword>
<keyword evidence="18" id="KW-1185">Reference proteome</keyword>
<keyword evidence="6" id="KW-0677">Repeat</keyword>
<keyword evidence="8" id="KW-0130">Cell adhesion</keyword>
<dbReference type="Pfam" id="PF00028">
    <property type="entry name" value="Cadherin"/>
    <property type="match status" value="6"/>
</dbReference>
<evidence type="ECO:0000256" key="1">
    <source>
        <dbReference type="ARBA" id="ARBA00004251"/>
    </source>
</evidence>
<feature type="domain" description="Cadherin" evidence="16">
    <location>
        <begin position="686"/>
        <end position="784"/>
    </location>
</feature>
<dbReference type="FunFam" id="2.60.40.60:FF:000007">
    <property type="entry name" value="Protocadherin alpha 2"/>
    <property type="match status" value="1"/>
</dbReference>
<keyword evidence="11" id="KW-0325">Glycoprotein</keyword>
<dbReference type="PANTHER" id="PTHR24028:SF146">
    <property type="entry name" value="CADHERIN 96CB, ISOFORM D-RELATED"/>
    <property type="match status" value="1"/>
</dbReference>
<keyword evidence="4" id="KW-0479">Metal-binding</keyword>
<feature type="compositionally biased region" description="Polar residues" evidence="13">
    <location>
        <begin position="1095"/>
        <end position="1117"/>
    </location>
</feature>
<dbReference type="FunFam" id="2.60.40.60:FF:000004">
    <property type="entry name" value="Protocadherin 1 gamma 2"/>
    <property type="match status" value="1"/>
</dbReference>
<sequence>MQSALNKTPSVKGTVVAFILLLSWASGQDADVKFDITEELPVNSPVGSVSQVVSLFSDLTDRQKQSLKFDILSQATPPASLFNISHTGGMIYVARRIDREEQCFADANCIFLINILASPQTPSEFDSRVVTVHFRVLDINDNAPTFKSKSVSLEIPERNSVNAVLKISGATDRDFKPEFNVKNYTLSEFHDIFQLTSSETLDGTSEIDLKLLKSLDRETRDTYEFTITAYDGGVPPKSQALSVTVHVTDQNDNDPVFENATYSVTVDRDTPPLTVVVRVSATDADIGANARLTYDFSSVQKPLLDGVFSINSTSGEISVVGPLQSGVTEFIVEAQDSGSPRLKTQTIVTVNVVSTGNVAPMVSITTVGANTEKNSVSVREPGGRNLFVAFVVVSDDEDEPVNCEISSSDVFRMETIPNKGYQIVLQGKVDRETRASYNLTVVCADQGNPPLNASASVTVKVEDANDNTPEFTQKTYQRTIKEGRKNGEYVLQVSATDKDIGMNGAIDYSIDPDYLQYFSINRVSGVLSAVGLLDREAYPALNFKVYATDRGNPQNQGSADVSITIEDVNDNPPQFTKKVFSIRTYEEVEGGPRIVGELTATDPDAGLNGHLEYHFTASLDGADRVFSVLSNGSIQSSERLDREERVNYSFSVMVRDKGNPPLMSSASVVVDIIDINDNSPMILFPRSQNHTVLISSVPETGVVLSRIIAYDDDAGDNGSLKFTIVSGNEDRAFEIDEASGEFRIADGDRLKNHRQYTVGVVVSDRGLPPRHNTTAIRVDVQYSNLTLGFDRADKDRQEDYIIIVAIVAAVTFIFSTVIIVAICVVFHKDRNSRRKTGSGSSTALGGPKHAGFKNLTTPDSLSEDEKALGSTRDKPAANYPLNNLSSPSSNGLIPSAPSDDDDGAFFQVRTLYPDRQQTTSQHTVQQSNIPRGKAVSFSLDSNVKAEPPPALSTFSSPRGDEFYGPRGLTSRQVSGVTYTPVSTASSVHGDDVTSDTSGDTTTSDSGRGNSVDDVNFDQIMKDDLSPKLIPHRHRDDLHLPPRKSRTGEANPARASYHVRFAQHAGKSQSVKPPVLPPKQALQPSGSYDGGRAVSAGTNPTSSSARRFDMSTTRPATASSSNVCSSSSNNGGSNITNKLSTSTSYGGINSSNNNVPGLSRMQKSLSGNLITGRQMSVTSIDDDATTTTSGSYVINPDDVRMEALVGSDIIV</sequence>
<keyword evidence="2" id="KW-1003">Cell membrane</keyword>
<feature type="compositionally biased region" description="Polar residues" evidence="13">
    <location>
        <begin position="969"/>
        <end position="986"/>
    </location>
</feature>
<keyword evidence="5 15" id="KW-0732">Signal</keyword>
<accession>A0AAV4JAI0</accession>
<dbReference type="PROSITE" id="PS50268">
    <property type="entry name" value="CADHERIN_2"/>
    <property type="match status" value="6"/>
</dbReference>
<proteinExistence type="predicted"/>
<dbReference type="Gene3D" id="2.60.40.60">
    <property type="entry name" value="Cadherins"/>
    <property type="match status" value="7"/>
</dbReference>
<feature type="domain" description="Cadherin" evidence="16">
    <location>
        <begin position="576"/>
        <end position="682"/>
    </location>
</feature>
<dbReference type="InterPro" id="IPR050174">
    <property type="entry name" value="Protocadherin/Cadherin-CA"/>
</dbReference>
<feature type="domain" description="Cadherin" evidence="16">
    <location>
        <begin position="147"/>
        <end position="257"/>
    </location>
</feature>
<evidence type="ECO:0000256" key="13">
    <source>
        <dbReference type="SAM" id="MobiDB-lite"/>
    </source>
</evidence>
<evidence type="ECO:0000256" key="10">
    <source>
        <dbReference type="ARBA" id="ARBA00023136"/>
    </source>
</evidence>
<dbReference type="FunFam" id="2.60.40.60:FF:000123">
    <property type="entry name" value="Protocadherin beta 4"/>
    <property type="match status" value="1"/>
</dbReference>
<dbReference type="GO" id="GO:0007156">
    <property type="term" value="P:homophilic cell adhesion via plasma membrane adhesion molecules"/>
    <property type="evidence" value="ECO:0007669"/>
    <property type="project" value="InterPro"/>
</dbReference>
<dbReference type="Proteomes" id="UP000762676">
    <property type="component" value="Unassembled WGS sequence"/>
</dbReference>
<feature type="domain" description="Cadherin" evidence="16">
    <location>
        <begin position="472"/>
        <end position="575"/>
    </location>
</feature>
<dbReference type="InterPro" id="IPR002126">
    <property type="entry name" value="Cadherin-like_dom"/>
</dbReference>
<feature type="compositionally biased region" description="Basic and acidic residues" evidence="13">
    <location>
        <begin position="863"/>
        <end position="875"/>
    </location>
</feature>
<evidence type="ECO:0000256" key="12">
    <source>
        <dbReference type="PROSITE-ProRule" id="PRU00043"/>
    </source>
</evidence>